<feature type="transmembrane region" description="Helical" evidence="7">
    <location>
        <begin position="440"/>
        <end position="461"/>
    </location>
</feature>
<keyword evidence="3 7" id="KW-0812">Transmembrane</keyword>
<feature type="transmembrane region" description="Helical" evidence="7">
    <location>
        <begin position="195"/>
        <end position="219"/>
    </location>
</feature>
<keyword evidence="10" id="KW-1185">Reference proteome</keyword>
<feature type="transmembrane region" description="Helical" evidence="7">
    <location>
        <begin position="231"/>
        <end position="251"/>
    </location>
</feature>
<accession>Q0W6M6</accession>
<dbReference type="KEGG" id="rci:RCIX557"/>
<proteinExistence type="predicted"/>
<dbReference type="EMBL" id="AM114193">
    <property type="protein sequence ID" value="CAJ35967.1"/>
    <property type="molecule type" value="Genomic_DNA"/>
</dbReference>
<dbReference type="eggNOG" id="arCOG01539">
    <property type="taxonomic scope" value="Archaea"/>
</dbReference>
<feature type="transmembrane region" description="Helical" evidence="7">
    <location>
        <begin position="263"/>
        <end position="283"/>
    </location>
</feature>
<keyword evidence="6 7" id="KW-0472">Membrane</keyword>
<dbReference type="InterPro" id="IPR001750">
    <property type="entry name" value="ND/Mrp_TM"/>
</dbReference>
<evidence type="ECO:0000256" key="4">
    <source>
        <dbReference type="ARBA" id="ARBA00022989"/>
    </source>
</evidence>
<evidence type="ECO:0000256" key="3">
    <source>
        <dbReference type="ARBA" id="ARBA00022692"/>
    </source>
</evidence>
<evidence type="ECO:0000313" key="10">
    <source>
        <dbReference type="Proteomes" id="UP000000663"/>
    </source>
</evidence>
<comment type="subcellular location">
    <subcellularLocation>
        <location evidence="1">Cell membrane</location>
        <topology evidence="1">Multi-pass membrane protein</topology>
    </subcellularLocation>
</comment>
<dbReference type="RefSeq" id="WP_012036538.1">
    <property type="nucleotide sequence ID" value="NC_009464.1"/>
</dbReference>
<dbReference type="PANTHER" id="PTHR42682">
    <property type="entry name" value="HYDROGENASE-4 COMPONENT F"/>
    <property type="match status" value="1"/>
</dbReference>
<sequence length="481" mass="52390">MNDYLALAPVILPVIGALIALAAYRFYKKAFEAFVIVYSVFLFTINLGYLLLLHQGMKPLSYGPLTLDASGMLISTVVCFLGTLVMFYSFAYKRRPQYDSTYFAAYLMMMGFMSGLACSSNVVIMLIFLEASTVISAVLVLFGRTKRSIQAATVYLTISIFEVLLVMYGAFILYNHTGSFDVLTSMSLIPDSDKFLLALLFLFGFGTKAGLLPLGLIWLPPAHSEAPPPISATMSGILISASVIAMIRAVYPFYGSSGFDTLMLIVVGFGALNLIVGMIMALFQEDLKRVLAYSSISQMGYIIMGLGLATTLGAYGALFHITNHMLFKGALFLISGALILGVNTRQLHKMGGLWKRMPITAICFAIAGLAMAGLPFLNGAVSKGAIEEATMEAAHLWWGYEWFAYLQILGSIVTFAYLFRAFYLIFLGKEKPGFEKSSDPPLYMLLPILIMVALCVILGLFPGLVEGLIQMAAASLLHTGV</sequence>
<dbReference type="STRING" id="351160.RCIX557"/>
<gene>
    <name evidence="9" type="ORF">RCIX557</name>
</gene>
<dbReference type="AlphaFoldDB" id="Q0W6M6"/>
<name>Q0W6M6_METAR</name>
<dbReference type="OrthoDB" id="371891at2157"/>
<evidence type="ECO:0000256" key="2">
    <source>
        <dbReference type="ARBA" id="ARBA00022475"/>
    </source>
</evidence>
<dbReference type="PRINTS" id="PR01434">
    <property type="entry name" value="NADHDHGNASE5"/>
</dbReference>
<evidence type="ECO:0000256" key="6">
    <source>
        <dbReference type="ARBA" id="ARBA00023136"/>
    </source>
</evidence>
<evidence type="ECO:0000256" key="5">
    <source>
        <dbReference type="ARBA" id="ARBA00023002"/>
    </source>
</evidence>
<protein>
    <submittedName>
        <fullName evidence="9">Predicted oxidoreductase integral membrane component (CooM/NuoL-like)</fullName>
    </submittedName>
</protein>
<dbReference type="GeneID" id="5145071"/>
<feature type="domain" description="NADH:quinone oxidoreductase/Mrp antiporter transmembrane" evidence="8">
    <location>
        <begin position="119"/>
        <end position="397"/>
    </location>
</feature>
<dbReference type="Pfam" id="PF00361">
    <property type="entry name" value="Proton_antipo_M"/>
    <property type="match status" value="1"/>
</dbReference>
<feature type="transmembrane region" description="Helical" evidence="7">
    <location>
        <begin position="154"/>
        <end position="175"/>
    </location>
</feature>
<feature type="transmembrane region" description="Helical" evidence="7">
    <location>
        <begin position="6"/>
        <end position="27"/>
    </location>
</feature>
<evidence type="ECO:0000259" key="8">
    <source>
        <dbReference type="Pfam" id="PF00361"/>
    </source>
</evidence>
<evidence type="ECO:0000256" key="7">
    <source>
        <dbReference type="SAM" id="Phobius"/>
    </source>
</evidence>
<dbReference type="PANTHER" id="PTHR42682:SF4">
    <property type="entry name" value="NADH-UBIQUINONE_PLASTOQUINONE"/>
    <property type="match status" value="1"/>
</dbReference>
<feature type="transmembrane region" description="Helical" evidence="7">
    <location>
        <begin position="321"/>
        <end position="340"/>
    </location>
</feature>
<keyword evidence="2" id="KW-1003">Cell membrane</keyword>
<feature type="transmembrane region" description="Helical" evidence="7">
    <location>
        <begin position="123"/>
        <end position="142"/>
    </location>
</feature>
<dbReference type="Proteomes" id="UP000000663">
    <property type="component" value="Chromosome"/>
</dbReference>
<reference evidence="9 10" key="1">
    <citation type="journal article" date="2006" name="Science">
        <title>Genome of rice cluster I archaea -- the key methane producers in the rice rhizosphere.</title>
        <authorList>
            <person name="Erkel C."/>
            <person name="Kube M."/>
            <person name="Reinhardt R."/>
            <person name="Liesack W."/>
        </authorList>
    </citation>
    <scope>NUCLEOTIDE SEQUENCE [LARGE SCALE GENOMIC DNA]</scope>
    <source>
        <strain evidence="10">DSM 22066 / NBRC 105507 / MRE50</strain>
    </source>
</reference>
<keyword evidence="4 7" id="KW-1133">Transmembrane helix</keyword>
<feature type="transmembrane region" description="Helical" evidence="7">
    <location>
        <begin position="34"/>
        <end position="52"/>
    </location>
</feature>
<dbReference type="GO" id="GO:0005886">
    <property type="term" value="C:plasma membrane"/>
    <property type="evidence" value="ECO:0007669"/>
    <property type="project" value="UniProtKB-SubCell"/>
</dbReference>
<dbReference type="InterPro" id="IPR052175">
    <property type="entry name" value="ComplexI-like_HydComp"/>
</dbReference>
<evidence type="ECO:0000313" key="9">
    <source>
        <dbReference type="EMBL" id="CAJ35967.1"/>
    </source>
</evidence>
<evidence type="ECO:0000256" key="1">
    <source>
        <dbReference type="ARBA" id="ARBA00004651"/>
    </source>
</evidence>
<keyword evidence="5" id="KW-0560">Oxidoreductase</keyword>
<dbReference type="GO" id="GO:0016491">
    <property type="term" value="F:oxidoreductase activity"/>
    <property type="evidence" value="ECO:0007669"/>
    <property type="project" value="UniProtKB-KW"/>
</dbReference>
<feature type="transmembrane region" description="Helical" evidence="7">
    <location>
        <begin position="290"/>
        <end position="315"/>
    </location>
</feature>
<organism evidence="9 10">
    <name type="scientific">Methanocella arvoryzae (strain DSM 22066 / NBRC 105507 / MRE50)</name>
    <dbReference type="NCBI Taxonomy" id="351160"/>
    <lineage>
        <taxon>Archaea</taxon>
        <taxon>Methanobacteriati</taxon>
        <taxon>Methanobacteriota</taxon>
        <taxon>Stenosarchaea group</taxon>
        <taxon>Methanomicrobia</taxon>
        <taxon>Methanocellales</taxon>
        <taxon>Methanocellaceae</taxon>
        <taxon>Methanocella</taxon>
    </lineage>
</organism>
<feature type="transmembrane region" description="Helical" evidence="7">
    <location>
        <begin position="72"/>
        <end position="91"/>
    </location>
</feature>
<feature type="transmembrane region" description="Helical" evidence="7">
    <location>
        <begin position="361"/>
        <end position="382"/>
    </location>
</feature>
<feature type="transmembrane region" description="Helical" evidence="7">
    <location>
        <begin position="402"/>
        <end position="428"/>
    </location>
</feature>